<dbReference type="EMBL" id="CP016539">
    <property type="protein sequence ID" value="ANU19055.1"/>
    <property type="molecule type" value="Genomic_DNA"/>
</dbReference>
<dbReference type="GO" id="GO:0008270">
    <property type="term" value="F:zinc ion binding"/>
    <property type="evidence" value="ECO:0007669"/>
    <property type="project" value="InterPro"/>
</dbReference>
<dbReference type="GO" id="GO:0006508">
    <property type="term" value="P:proteolysis"/>
    <property type="evidence" value="ECO:0007669"/>
    <property type="project" value="UniProtKB-KW"/>
</dbReference>
<keyword evidence="5" id="KW-0378">Hydrolase</keyword>
<comment type="cofactor">
    <cofactor evidence="1">
        <name>Zn(2+)</name>
        <dbReference type="ChEBI" id="CHEBI:29105"/>
    </cofactor>
</comment>
<dbReference type="STRING" id="1038856.BBI15_01970"/>
<dbReference type="NCBIfam" id="TIGR01887">
    <property type="entry name" value="dipeptidaselike"/>
    <property type="match status" value="1"/>
</dbReference>
<keyword evidence="8" id="KW-0482">Metalloprotease</keyword>
<evidence type="ECO:0000256" key="6">
    <source>
        <dbReference type="ARBA" id="ARBA00022833"/>
    </source>
</evidence>
<dbReference type="InterPro" id="IPR010964">
    <property type="entry name" value="M20A_pepV-rel"/>
</dbReference>
<dbReference type="GO" id="GO:0008777">
    <property type="term" value="F:acetylornithine deacetylase activity"/>
    <property type="evidence" value="ECO:0007669"/>
    <property type="project" value="TreeGrafter"/>
</dbReference>
<evidence type="ECO:0000256" key="8">
    <source>
        <dbReference type="ARBA" id="ARBA00023049"/>
    </source>
</evidence>
<protein>
    <submittedName>
        <fullName evidence="9">Dipeptidase PepV</fullName>
    </submittedName>
</protein>
<reference evidence="9" key="1">
    <citation type="submission" date="2016-10" db="EMBL/GenBank/DDBJ databases">
        <authorList>
            <person name="See-Too W.S."/>
        </authorList>
    </citation>
    <scope>NUCLEOTIDE SEQUENCE [LARGE SCALE GENOMIC DNA]</scope>
    <source>
        <strain evidence="9">DSM 23997</strain>
    </source>
</reference>
<dbReference type="NCBIfam" id="NF005591">
    <property type="entry name" value="PRK07318.1"/>
    <property type="match status" value="1"/>
</dbReference>
<sequence length="455" mass="49120">MDWQQEAERRKEELLSELQELIAIPSVLSEDGSPGAPYGKEVRKALDWFLEKGERAGFEAKNIDNVAGHLETGEGEELLGILGHVDVVPAGDGWTKDPFGGEIADGKLFGRGAIDDKGPTIAAWMALKMVKDAGCDFKRRVRLIIGTDEESGFRCVERYFQTEEMPDIGFAPDADFPIINAEKGIADILYTLGSAKTGELLEFTSGARTNMVPDRAEATVILESGEIDAAFREFCQTEKVSGNCTPNAEGAVLTLQGKSAHAMEPDAGVNAGILLAKFLQDKVSGDGAGFVRFIAHYFGGDSRGRKLGLEYADDESGDTTFNAGIMRFKVGELADVRVSMRYSVSCPFDDMMAGHQIDGVKVTIASNSKPHHVDAADPFIQTLQEAYEKQTGEPADLLAIGGGTYARVLDKGVAFGMLFPGEPDVAHQADEFVDIDNLVKATAIYAEAIYQLACK</sequence>
<keyword evidence="7" id="KW-0224">Dipeptidase</keyword>
<evidence type="ECO:0000313" key="9">
    <source>
        <dbReference type="EMBL" id="ANU19055.1"/>
    </source>
</evidence>
<gene>
    <name evidence="9" type="ORF">BBI15_01970</name>
</gene>
<dbReference type="Pfam" id="PF01546">
    <property type="entry name" value="Peptidase_M20"/>
    <property type="match status" value="1"/>
</dbReference>
<dbReference type="Gene3D" id="3.40.630.10">
    <property type="entry name" value="Zn peptidases"/>
    <property type="match status" value="1"/>
</dbReference>
<dbReference type="Gene3D" id="3.30.70.360">
    <property type="match status" value="2"/>
</dbReference>
<dbReference type="AlphaFoldDB" id="A0A1C7E5U1"/>
<dbReference type="RefSeq" id="WP_068868817.1">
    <property type="nucleotide sequence ID" value="NZ_CP016539.2"/>
</dbReference>
<dbReference type="OrthoDB" id="9761532at2"/>
<dbReference type="PANTHER" id="PTHR43808">
    <property type="entry name" value="ACETYLORNITHINE DEACETYLASE"/>
    <property type="match status" value="1"/>
</dbReference>
<evidence type="ECO:0000256" key="2">
    <source>
        <dbReference type="ARBA" id="ARBA00006247"/>
    </source>
</evidence>
<dbReference type="InterPro" id="IPR001261">
    <property type="entry name" value="ArgE/DapE_CS"/>
</dbReference>
<dbReference type="PROSITE" id="PS00758">
    <property type="entry name" value="ARGE_DAPE_CPG2_1"/>
    <property type="match status" value="1"/>
</dbReference>
<proteinExistence type="inferred from homology"/>
<dbReference type="KEGG" id="ppla:BBI15_01970"/>
<dbReference type="SUPFAM" id="SSF55031">
    <property type="entry name" value="Bacterial exopeptidase dimerisation domain"/>
    <property type="match status" value="1"/>
</dbReference>
<dbReference type="CDD" id="cd03888">
    <property type="entry name" value="M20_PepV"/>
    <property type="match status" value="1"/>
</dbReference>
<evidence type="ECO:0000256" key="7">
    <source>
        <dbReference type="ARBA" id="ARBA00022997"/>
    </source>
</evidence>
<keyword evidence="4" id="KW-0479">Metal-binding</keyword>
<dbReference type="SUPFAM" id="SSF53187">
    <property type="entry name" value="Zn-dependent exopeptidases"/>
    <property type="match status" value="1"/>
</dbReference>
<comment type="similarity">
    <text evidence="2">Belongs to the peptidase M20A family.</text>
</comment>
<accession>A0A1C7E5U1</accession>
<name>A0A1C7E5U1_9BACL</name>
<dbReference type="GO" id="GO:0016805">
    <property type="term" value="F:dipeptidase activity"/>
    <property type="evidence" value="ECO:0007669"/>
    <property type="project" value="UniProtKB-KW"/>
</dbReference>
<evidence type="ECO:0000256" key="4">
    <source>
        <dbReference type="ARBA" id="ARBA00022723"/>
    </source>
</evidence>
<evidence type="ECO:0000256" key="5">
    <source>
        <dbReference type="ARBA" id="ARBA00022801"/>
    </source>
</evidence>
<dbReference type="InterPro" id="IPR002933">
    <property type="entry name" value="Peptidase_M20"/>
</dbReference>
<dbReference type="Proteomes" id="UP000092650">
    <property type="component" value="Chromosome"/>
</dbReference>
<dbReference type="GO" id="GO:0008237">
    <property type="term" value="F:metallopeptidase activity"/>
    <property type="evidence" value="ECO:0007669"/>
    <property type="project" value="UniProtKB-KW"/>
</dbReference>
<evidence type="ECO:0000313" key="10">
    <source>
        <dbReference type="Proteomes" id="UP000092650"/>
    </source>
</evidence>
<evidence type="ECO:0000256" key="3">
    <source>
        <dbReference type="ARBA" id="ARBA00022670"/>
    </source>
</evidence>
<dbReference type="InterPro" id="IPR036264">
    <property type="entry name" value="Bact_exopeptidase_dim_dom"/>
</dbReference>
<dbReference type="GO" id="GO:0006526">
    <property type="term" value="P:L-arginine biosynthetic process"/>
    <property type="evidence" value="ECO:0007669"/>
    <property type="project" value="TreeGrafter"/>
</dbReference>
<evidence type="ECO:0000256" key="1">
    <source>
        <dbReference type="ARBA" id="ARBA00001947"/>
    </source>
</evidence>
<keyword evidence="10" id="KW-1185">Reference proteome</keyword>
<keyword evidence="3" id="KW-0645">Protease</keyword>
<keyword evidence="6" id="KW-0862">Zinc</keyword>
<organism evidence="9 10">
    <name type="scientific">Planococcus plakortidis</name>
    <dbReference type="NCBI Taxonomy" id="1038856"/>
    <lineage>
        <taxon>Bacteria</taxon>
        <taxon>Bacillati</taxon>
        <taxon>Bacillota</taxon>
        <taxon>Bacilli</taxon>
        <taxon>Bacillales</taxon>
        <taxon>Caryophanaceae</taxon>
        <taxon>Planococcus</taxon>
    </lineage>
</organism>
<dbReference type="InterPro" id="IPR050072">
    <property type="entry name" value="Peptidase_M20A"/>
</dbReference>
<dbReference type="PANTHER" id="PTHR43808:SF31">
    <property type="entry name" value="N-ACETYL-L-CITRULLINE DEACETYLASE"/>
    <property type="match status" value="1"/>
</dbReference>